<dbReference type="Proteomes" id="UP001204151">
    <property type="component" value="Unassembled WGS sequence"/>
</dbReference>
<gene>
    <name evidence="1" type="ORF">NX784_12635</name>
</gene>
<dbReference type="SUPFAM" id="SSF81901">
    <property type="entry name" value="HCP-like"/>
    <property type="match status" value="1"/>
</dbReference>
<proteinExistence type="predicted"/>
<name>A0ABT1ZS01_9BURK</name>
<dbReference type="RefSeq" id="WP_258817021.1">
    <property type="nucleotide sequence ID" value="NZ_JANUGW010000008.1"/>
</dbReference>
<keyword evidence="2" id="KW-1185">Reference proteome</keyword>
<reference evidence="1 2" key="1">
    <citation type="submission" date="2022-08" db="EMBL/GenBank/DDBJ databases">
        <title>Reclassification of Massilia species as members of the genera Telluria, Duganella, Pseudoduganella, Mokoshia gen. nov. and Zemynaea gen. nov. using orthogonal and non-orthogonal genome-based approaches.</title>
        <authorList>
            <person name="Bowman J.P."/>
        </authorList>
    </citation>
    <scope>NUCLEOTIDE SEQUENCE [LARGE SCALE GENOMIC DNA]</scope>
    <source>
        <strain evidence="1 2">JCM 31316</strain>
    </source>
</reference>
<evidence type="ECO:0000313" key="1">
    <source>
        <dbReference type="EMBL" id="MCS0582439.1"/>
    </source>
</evidence>
<dbReference type="Gene3D" id="1.25.40.10">
    <property type="entry name" value="Tetratricopeptide repeat domain"/>
    <property type="match status" value="1"/>
</dbReference>
<comment type="caution">
    <text evidence="1">The sequence shown here is derived from an EMBL/GenBank/DDBJ whole genome shotgun (WGS) entry which is preliminary data.</text>
</comment>
<evidence type="ECO:0008006" key="3">
    <source>
        <dbReference type="Google" id="ProtNLM"/>
    </source>
</evidence>
<dbReference type="PROSITE" id="PS51257">
    <property type="entry name" value="PROKAR_LIPOPROTEIN"/>
    <property type="match status" value="1"/>
</dbReference>
<dbReference type="InterPro" id="IPR011990">
    <property type="entry name" value="TPR-like_helical_dom_sf"/>
</dbReference>
<accession>A0ABT1ZS01</accession>
<protein>
    <recommendedName>
        <fullName evidence="3">Lipoprotein</fullName>
    </recommendedName>
</protein>
<evidence type="ECO:0000313" key="2">
    <source>
        <dbReference type="Proteomes" id="UP001204151"/>
    </source>
</evidence>
<dbReference type="EMBL" id="JANUGW010000008">
    <property type="protein sequence ID" value="MCS0582439.1"/>
    <property type="molecule type" value="Genomic_DNA"/>
</dbReference>
<organism evidence="1 2">
    <name type="scientific">Massilia pinisoli</name>
    <dbReference type="NCBI Taxonomy" id="1772194"/>
    <lineage>
        <taxon>Bacteria</taxon>
        <taxon>Pseudomonadati</taxon>
        <taxon>Pseudomonadota</taxon>
        <taxon>Betaproteobacteria</taxon>
        <taxon>Burkholderiales</taxon>
        <taxon>Oxalobacteraceae</taxon>
        <taxon>Telluria group</taxon>
        <taxon>Massilia</taxon>
    </lineage>
</organism>
<sequence>MTLLRSTLPRAGALLLALACVGSTGCITMTVVDNVQRRNAAREMEAARQRRIAALEPAAAAGDAKARVALADELLAGSGQDPAELRRALALLEQAAAQDDGLAMGRLGTILAEGRAGTYFTLPQGLRDRERGIVLLQRAFAHGCDLAGVGNPAGRAGLALARAGRPEQARIWHARGILACGASSSAYLLWEATGAHIEPARRADALAILLLARDTETIAKARPSVSAEDFAAAERRAAELQRQIAASERDYPGPQRKEQP</sequence>